<dbReference type="PROSITE" id="PS50305">
    <property type="entry name" value="SIRTUIN"/>
    <property type="match status" value="1"/>
</dbReference>
<keyword evidence="10" id="KW-1185">Reference proteome</keyword>
<evidence type="ECO:0000256" key="1">
    <source>
        <dbReference type="ARBA" id="ARBA00012928"/>
    </source>
</evidence>
<evidence type="ECO:0000256" key="6">
    <source>
        <dbReference type="ARBA" id="ARBA00038170"/>
    </source>
</evidence>
<keyword evidence="5" id="KW-0520">NAD</keyword>
<dbReference type="InterPro" id="IPR026590">
    <property type="entry name" value="Ssirtuin_cat_dom"/>
</dbReference>
<evidence type="ECO:0000256" key="7">
    <source>
        <dbReference type="PROSITE-ProRule" id="PRU00236"/>
    </source>
</evidence>
<keyword evidence="2" id="KW-0808">Transferase</keyword>
<feature type="binding site" evidence="7">
    <location>
        <position position="154"/>
    </location>
    <ligand>
        <name>Zn(2+)</name>
        <dbReference type="ChEBI" id="CHEBI:29105"/>
    </ligand>
</feature>
<dbReference type="Pfam" id="PF02146">
    <property type="entry name" value="SIR2"/>
    <property type="match status" value="1"/>
</dbReference>
<dbReference type="FunFam" id="3.40.50.1220:FF:000038">
    <property type="entry name" value="NAD-dependent protein deacetylase sirtuin-6 isoform X2"/>
    <property type="match status" value="1"/>
</dbReference>
<dbReference type="EMBL" id="FN649758">
    <property type="protein sequence ID" value="CBJ27025.1"/>
    <property type="molecule type" value="Genomic_DNA"/>
</dbReference>
<dbReference type="Proteomes" id="UP000002630">
    <property type="component" value="Linkage Group LG33"/>
</dbReference>
<gene>
    <name evidence="9" type="ORF">Esi_0054_0036</name>
</gene>
<feature type="active site" description="Proton acceptor" evidence="7">
    <location>
        <position position="143"/>
    </location>
</feature>
<dbReference type="InterPro" id="IPR003000">
    <property type="entry name" value="Sirtuin"/>
</dbReference>
<dbReference type="InterPro" id="IPR029035">
    <property type="entry name" value="DHS-like_NAD/FAD-binding_dom"/>
</dbReference>
<evidence type="ECO:0000256" key="2">
    <source>
        <dbReference type="ARBA" id="ARBA00022679"/>
    </source>
</evidence>
<protein>
    <recommendedName>
        <fullName evidence="1">protein acetyllysine N-acetyltransferase</fullName>
        <ecNumber evidence="1">2.3.1.286</ecNumber>
    </recommendedName>
</protein>
<evidence type="ECO:0000313" key="10">
    <source>
        <dbReference type="Proteomes" id="UP000002630"/>
    </source>
</evidence>
<dbReference type="GO" id="GO:0000122">
    <property type="term" value="P:negative regulation of transcription by RNA polymerase II"/>
    <property type="evidence" value="ECO:0007669"/>
    <property type="project" value="TreeGrafter"/>
</dbReference>
<dbReference type="AlphaFoldDB" id="D7G3Z0"/>
<keyword evidence="3 7" id="KW-0479">Metal-binding</keyword>
<evidence type="ECO:0000256" key="3">
    <source>
        <dbReference type="ARBA" id="ARBA00022723"/>
    </source>
</evidence>
<comment type="similarity">
    <text evidence="6">Belongs to the sirtuin family. Class IV subfamily.</text>
</comment>
<dbReference type="InterPro" id="IPR050134">
    <property type="entry name" value="NAD-dep_sirtuin_deacylases"/>
</dbReference>
<dbReference type="PANTHER" id="PTHR11085:SF12">
    <property type="entry name" value="NAD-DEPENDENT PROTEIN DEACYLASE SIRTUIN-6"/>
    <property type="match status" value="1"/>
</dbReference>
<dbReference type="GO" id="GO:0017136">
    <property type="term" value="F:histone deacetylase activity, NAD-dependent"/>
    <property type="evidence" value="ECO:0007669"/>
    <property type="project" value="TreeGrafter"/>
</dbReference>
<dbReference type="GO" id="GO:0005634">
    <property type="term" value="C:nucleus"/>
    <property type="evidence" value="ECO:0007669"/>
    <property type="project" value="TreeGrafter"/>
</dbReference>
<feature type="binding site" evidence="7">
    <location>
        <position position="179"/>
    </location>
    <ligand>
        <name>Zn(2+)</name>
        <dbReference type="ChEBI" id="CHEBI:29105"/>
    </ligand>
</feature>
<dbReference type="EC" id="2.3.1.286" evidence="1"/>
<evidence type="ECO:0000256" key="4">
    <source>
        <dbReference type="ARBA" id="ARBA00022833"/>
    </source>
</evidence>
<feature type="domain" description="Deacetylase sirtuin-type" evidence="8">
    <location>
        <begin position="36"/>
        <end position="272"/>
    </location>
</feature>
<dbReference type="GO" id="GO:0003714">
    <property type="term" value="F:transcription corepressor activity"/>
    <property type="evidence" value="ECO:0007669"/>
    <property type="project" value="TreeGrafter"/>
</dbReference>
<evidence type="ECO:0000313" key="9">
    <source>
        <dbReference type="EMBL" id="CBJ27025.1"/>
    </source>
</evidence>
<name>D7G3Z0_ECTSI</name>
<feature type="binding site" evidence="7">
    <location>
        <position position="176"/>
    </location>
    <ligand>
        <name>Zn(2+)</name>
        <dbReference type="ChEBI" id="CHEBI:29105"/>
    </ligand>
</feature>
<dbReference type="Gene3D" id="3.40.50.1220">
    <property type="entry name" value="TPP-binding domain"/>
    <property type="match status" value="1"/>
</dbReference>
<organism evidence="9 10">
    <name type="scientific">Ectocarpus siliculosus</name>
    <name type="common">Brown alga</name>
    <name type="synonym">Conferva siliculosa</name>
    <dbReference type="NCBI Taxonomy" id="2880"/>
    <lineage>
        <taxon>Eukaryota</taxon>
        <taxon>Sar</taxon>
        <taxon>Stramenopiles</taxon>
        <taxon>Ochrophyta</taxon>
        <taxon>PX clade</taxon>
        <taxon>Phaeophyceae</taxon>
        <taxon>Ectocarpales</taxon>
        <taxon>Ectocarpaceae</taxon>
        <taxon>Ectocarpus</taxon>
    </lineage>
</organism>
<dbReference type="InParanoid" id="D7G3Z0"/>
<feature type="binding site" evidence="7">
    <location>
        <position position="151"/>
    </location>
    <ligand>
        <name>Zn(2+)</name>
        <dbReference type="ChEBI" id="CHEBI:29105"/>
    </ligand>
</feature>
<dbReference type="OMA" id="FRRCEAE"/>
<dbReference type="OrthoDB" id="424302at2759"/>
<dbReference type="EMBL" id="FN648752">
    <property type="protein sequence ID" value="CBJ27025.1"/>
    <property type="molecule type" value="Genomic_DNA"/>
</dbReference>
<keyword evidence="4 7" id="KW-0862">Zinc</keyword>
<reference evidence="9 10" key="1">
    <citation type="journal article" date="2010" name="Nature">
        <title>The Ectocarpus genome and the independent evolution of multicellularity in brown algae.</title>
        <authorList>
            <person name="Cock J.M."/>
            <person name="Sterck L."/>
            <person name="Rouze P."/>
            <person name="Scornet D."/>
            <person name="Allen A.E."/>
            <person name="Amoutzias G."/>
            <person name="Anthouard V."/>
            <person name="Artiguenave F."/>
            <person name="Aury J.M."/>
            <person name="Badger J.H."/>
            <person name="Beszteri B."/>
            <person name="Billiau K."/>
            <person name="Bonnet E."/>
            <person name="Bothwell J.H."/>
            <person name="Bowler C."/>
            <person name="Boyen C."/>
            <person name="Brownlee C."/>
            <person name="Carrano C.J."/>
            <person name="Charrier B."/>
            <person name="Cho G.Y."/>
            <person name="Coelho S.M."/>
            <person name="Collen J."/>
            <person name="Corre E."/>
            <person name="Da Silva C."/>
            <person name="Delage L."/>
            <person name="Delaroque N."/>
            <person name="Dittami S.M."/>
            <person name="Doulbeau S."/>
            <person name="Elias M."/>
            <person name="Farnham G."/>
            <person name="Gachon C.M."/>
            <person name="Gschloessl B."/>
            <person name="Heesch S."/>
            <person name="Jabbari K."/>
            <person name="Jubin C."/>
            <person name="Kawai H."/>
            <person name="Kimura K."/>
            <person name="Kloareg B."/>
            <person name="Kupper F.C."/>
            <person name="Lang D."/>
            <person name="Le Bail A."/>
            <person name="Leblanc C."/>
            <person name="Lerouge P."/>
            <person name="Lohr M."/>
            <person name="Lopez P.J."/>
            <person name="Martens C."/>
            <person name="Maumus F."/>
            <person name="Michel G."/>
            <person name="Miranda-Saavedra D."/>
            <person name="Morales J."/>
            <person name="Moreau H."/>
            <person name="Motomura T."/>
            <person name="Nagasato C."/>
            <person name="Napoli C.A."/>
            <person name="Nelson D.R."/>
            <person name="Nyvall-Collen P."/>
            <person name="Peters A.F."/>
            <person name="Pommier C."/>
            <person name="Potin P."/>
            <person name="Poulain J."/>
            <person name="Quesneville H."/>
            <person name="Read B."/>
            <person name="Rensing S.A."/>
            <person name="Ritter A."/>
            <person name="Rousvoal S."/>
            <person name="Samanta M."/>
            <person name="Samson G."/>
            <person name="Schroeder D.C."/>
            <person name="Segurens B."/>
            <person name="Strittmatter M."/>
            <person name="Tonon T."/>
            <person name="Tregear J.W."/>
            <person name="Valentin K."/>
            <person name="von Dassow P."/>
            <person name="Yamagishi T."/>
            <person name="Van de Peer Y."/>
            <person name="Wincker P."/>
        </authorList>
    </citation>
    <scope>NUCLEOTIDE SEQUENCE [LARGE SCALE GENOMIC DNA]</scope>
    <source>
        <strain evidence="10">Ec32 / CCAP1310/4</strain>
    </source>
</reference>
<evidence type="ECO:0000256" key="5">
    <source>
        <dbReference type="ARBA" id="ARBA00023027"/>
    </source>
</evidence>
<dbReference type="Gene3D" id="2.20.28.200">
    <property type="match status" value="1"/>
</dbReference>
<dbReference type="eggNOG" id="KOG1905">
    <property type="taxonomic scope" value="Eukaryota"/>
</dbReference>
<accession>D7G3Z0</accession>
<dbReference type="GO" id="GO:0070403">
    <property type="term" value="F:NAD+ binding"/>
    <property type="evidence" value="ECO:0007669"/>
    <property type="project" value="InterPro"/>
</dbReference>
<dbReference type="GO" id="GO:0046872">
    <property type="term" value="F:metal ion binding"/>
    <property type="evidence" value="ECO:0007669"/>
    <property type="project" value="UniProtKB-KW"/>
</dbReference>
<proteinExistence type="inferred from homology"/>
<dbReference type="STRING" id="2880.D7G3Z0"/>
<dbReference type="PANTHER" id="PTHR11085">
    <property type="entry name" value="NAD-DEPENDENT PROTEIN DEACYLASE SIRTUIN-5, MITOCHONDRIAL-RELATED"/>
    <property type="match status" value="1"/>
</dbReference>
<sequence length="467" mass="49637">MKRSRAAKGNPVGYAKRLEKGHYKGRCGAAESEMPHAKVQAEAKRLASLLRAAPIAVAHTGAGLSTAAGIPDFRGKDGVWTLENQGQPLPDYEKCWDNAMPTLGHMALVGLVNEGFVHAVISQNVDGLHLRSGIPREKLCELHGNLFMEICSGCGKEFRRTADVGGVGFKPTGRRCRECGEGLVDALLDWEDELRDYEQAVDLSERCRETGGVSLCLGTSLQISPSKDLPAKADKMVIVNLQKTCKDARAAIVIRAKIDAVMRCVMQELGVPIPVYRRTETLVVSHTSSITGANGDRWKWAIAVGDSADGARCGYIDRMAVKFPETELSDAVVTGPTFRVAKTTKCRRLPLGTGVVRWKEKIEAGGGSSDGIIGRAGEEVEKRPLESEGSHVEGGAGVGEGVGSNSVVVGSGGGEYIRAVLTLSFVAAPGHAAPGPQTVEYRVDLSASESSQKVSVLLGEVDYNGSA</sequence>
<dbReference type="SUPFAM" id="SSF52467">
    <property type="entry name" value="DHS-like NAD/FAD-binding domain"/>
    <property type="match status" value="1"/>
</dbReference>
<evidence type="ECO:0000259" key="8">
    <source>
        <dbReference type="PROSITE" id="PS50305"/>
    </source>
</evidence>